<dbReference type="InterPro" id="IPR050276">
    <property type="entry name" value="MshD_Acetyltransferase"/>
</dbReference>
<dbReference type="Pfam" id="PF00583">
    <property type="entry name" value="Acetyltransf_1"/>
    <property type="match status" value="1"/>
</dbReference>
<dbReference type="SUPFAM" id="SSF55729">
    <property type="entry name" value="Acyl-CoA N-acyltransferases (Nat)"/>
    <property type="match status" value="1"/>
</dbReference>
<sequence>MNFEIITAAPDALELLIPLWLEFIRDEEGSDMNIVPSRENAERWISFVKNLIEKDRGTLKYAKVDEKIVGYILYGWGNEALKLYHRKGTIFDLYVIKEYRGRGIGKKLLNTAIEDLKHHGIEIIQLTVINSNKRAIELYKKFGFEERLKILRLELKG</sequence>
<dbReference type="Proteomes" id="UP000886130">
    <property type="component" value="Unassembled WGS sequence"/>
</dbReference>
<dbReference type="Gene3D" id="3.40.630.30">
    <property type="match status" value="1"/>
</dbReference>
<dbReference type="EMBL" id="DRTM01000065">
    <property type="protein sequence ID" value="HHE75659.1"/>
    <property type="molecule type" value="Genomic_DNA"/>
</dbReference>
<name>A0A7J3T8V5_9ARCH</name>
<dbReference type="InterPro" id="IPR000182">
    <property type="entry name" value="GNAT_dom"/>
</dbReference>
<dbReference type="AlphaFoldDB" id="A0A7J3T8V5"/>
<accession>A0A7J3T8V5</accession>
<evidence type="ECO:0000259" key="1">
    <source>
        <dbReference type="PROSITE" id="PS51186"/>
    </source>
</evidence>
<dbReference type="PANTHER" id="PTHR43617">
    <property type="entry name" value="L-AMINO ACID N-ACETYLTRANSFERASE"/>
    <property type="match status" value="1"/>
</dbReference>
<evidence type="ECO:0000313" key="2">
    <source>
        <dbReference type="EMBL" id="HHE75659.1"/>
    </source>
</evidence>
<gene>
    <name evidence="2" type="ORF">ENL31_00850</name>
</gene>
<dbReference type="CDD" id="cd04301">
    <property type="entry name" value="NAT_SF"/>
    <property type="match status" value="1"/>
</dbReference>
<proteinExistence type="predicted"/>
<organism evidence="2">
    <name type="scientific">Candidatus Aciduliprofundum boonei</name>
    <dbReference type="NCBI Taxonomy" id="379547"/>
    <lineage>
        <taxon>Archaea</taxon>
        <taxon>Methanobacteriati</taxon>
        <taxon>Thermoplasmatota</taxon>
        <taxon>DHVE2 group</taxon>
        <taxon>Candidatus Aciduliprofundum</taxon>
    </lineage>
</organism>
<dbReference type="InterPro" id="IPR016181">
    <property type="entry name" value="Acyl_CoA_acyltransferase"/>
</dbReference>
<feature type="domain" description="N-acetyltransferase" evidence="1">
    <location>
        <begin position="22"/>
        <end position="157"/>
    </location>
</feature>
<comment type="caution">
    <text evidence="2">The sequence shown here is derived from an EMBL/GenBank/DDBJ whole genome shotgun (WGS) entry which is preliminary data.</text>
</comment>
<reference evidence="2" key="1">
    <citation type="journal article" date="2020" name="mSystems">
        <title>Genome- and Community-Level Interaction Insights into Carbon Utilization and Element Cycling Functions of Hydrothermarchaeota in Hydrothermal Sediment.</title>
        <authorList>
            <person name="Zhou Z."/>
            <person name="Liu Y."/>
            <person name="Xu W."/>
            <person name="Pan J."/>
            <person name="Luo Z.H."/>
            <person name="Li M."/>
        </authorList>
    </citation>
    <scope>NUCLEOTIDE SEQUENCE [LARGE SCALE GENOMIC DNA]</scope>
    <source>
        <strain evidence="2">HyVt-85</strain>
    </source>
</reference>
<dbReference type="GO" id="GO:0016747">
    <property type="term" value="F:acyltransferase activity, transferring groups other than amino-acyl groups"/>
    <property type="evidence" value="ECO:0007669"/>
    <property type="project" value="InterPro"/>
</dbReference>
<dbReference type="PANTHER" id="PTHR43617:SF34">
    <property type="entry name" value="PUTATIVE-RELATED"/>
    <property type="match status" value="1"/>
</dbReference>
<dbReference type="PROSITE" id="PS51186">
    <property type="entry name" value="GNAT"/>
    <property type="match status" value="1"/>
</dbReference>
<protein>
    <submittedName>
        <fullName evidence="2">GNAT family N-acetyltransferase</fullName>
    </submittedName>
</protein>